<evidence type="ECO:0000313" key="1">
    <source>
        <dbReference type="EMBL" id="SMC75503.1"/>
    </source>
</evidence>
<dbReference type="Proteomes" id="UP000192393">
    <property type="component" value="Unassembled WGS sequence"/>
</dbReference>
<dbReference type="OrthoDB" id="1425792at2"/>
<protein>
    <submittedName>
        <fullName evidence="1">Uncharacterized protein</fullName>
    </submittedName>
</protein>
<evidence type="ECO:0000313" key="2">
    <source>
        <dbReference type="Proteomes" id="UP000192393"/>
    </source>
</evidence>
<dbReference type="STRING" id="1434700.SAMN06296427_10774"/>
<keyword evidence="2" id="KW-1185">Reference proteome</keyword>
<dbReference type="EMBL" id="FWXS01000007">
    <property type="protein sequence ID" value="SMC75503.1"/>
    <property type="molecule type" value="Genomic_DNA"/>
</dbReference>
<dbReference type="AlphaFoldDB" id="A0A1W2BRC7"/>
<accession>A0A1W2BRC7</accession>
<organism evidence="1 2">
    <name type="scientific">Moheibacter sediminis</name>
    <dbReference type="NCBI Taxonomy" id="1434700"/>
    <lineage>
        <taxon>Bacteria</taxon>
        <taxon>Pseudomonadati</taxon>
        <taxon>Bacteroidota</taxon>
        <taxon>Flavobacteriia</taxon>
        <taxon>Flavobacteriales</taxon>
        <taxon>Weeksellaceae</taxon>
        <taxon>Moheibacter</taxon>
    </lineage>
</organism>
<proteinExistence type="predicted"/>
<dbReference type="RefSeq" id="WP_084017759.1">
    <property type="nucleotide sequence ID" value="NZ_FWXS01000007.1"/>
</dbReference>
<name>A0A1W2BRC7_9FLAO</name>
<gene>
    <name evidence="1" type="ORF">SAMN06296427_10774</name>
</gene>
<sequence length="270" mass="32603">MESYKYQELRKRNKEAAIRFSRIYQSKNLSEYNLTSDEREREAEFIKKYMDSYSNKVGILFSEIITDKEFSAEEKETFVKEMFKPHLVQFLRIFERMRNDGFKTGNHIGGKTYDSYLMEKFLEVDFGHFVDNEYKISEIARLYQNNDILSNYSPLLTYLNTTYNSIMNHDYDNTIFVNKVALDLLNEFMKEFCIDPYSDISFIFQQMKKDHLLRNVPHKEFMCWLKDEKLIREKDYDKIYGIGNFKSLDKSTSSARLNHYFRLKEKYLEL</sequence>
<reference evidence="2" key="1">
    <citation type="submission" date="2017-04" db="EMBL/GenBank/DDBJ databases">
        <authorList>
            <person name="Varghese N."/>
            <person name="Submissions S."/>
        </authorList>
    </citation>
    <scope>NUCLEOTIDE SEQUENCE [LARGE SCALE GENOMIC DNA]</scope>
    <source>
        <strain evidence="2">CGMCC 1.12708</strain>
    </source>
</reference>